<dbReference type="PANTHER" id="PTHR43537:SF41">
    <property type="entry name" value="TRANSCRIPTIONAL REGULATORY PROTEIN"/>
    <property type="match status" value="1"/>
</dbReference>
<dbReference type="OrthoDB" id="8631299at2"/>
<dbReference type="PANTHER" id="PTHR43537">
    <property type="entry name" value="TRANSCRIPTIONAL REGULATOR, GNTR FAMILY"/>
    <property type="match status" value="1"/>
</dbReference>
<protein>
    <submittedName>
        <fullName evidence="5">GntR family transcriptional regulator</fullName>
    </submittedName>
</protein>
<sequence length="260" mass="28861">MTSMSAAEPAAPALTPFGRLVAEHRRSLGSGADERLSTDDIVQLLQQAIIRGVFAPGRALRQDDLALELGVSKIPVREALRTLEAYGFVELPHNRGAVVKELTLAQLREAFDLRQMVEPLLMRAAVARLSEAALKEAAELVERMAQERNAWTFSRLNSRFHQILYEAADMPLSMQILTMLQGYIQRMSFMQLSMMGFNRSSNEDHRHILDACRRGDADAAARHVADHVSGIKTVVMGLYAQLHGDTGADELHSKPPRHAN</sequence>
<evidence type="ECO:0000313" key="5">
    <source>
        <dbReference type="EMBL" id="PZA15425.1"/>
    </source>
</evidence>
<evidence type="ECO:0000256" key="1">
    <source>
        <dbReference type="ARBA" id="ARBA00023015"/>
    </source>
</evidence>
<dbReference type="Gene3D" id="1.20.120.530">
    <property type="entry name" value="GntR ligand-binding domain-like"/>
    <property type="match status" value="1"/>
</dbReference>
<keyword evidence="2" id="KW-0238">DNA-binding</keyword>
<dbReference type="InterPro" id="IPR036388">
    <property type="entry name" value="WH-like_DNA-bd_sf"/>
</dbReference>
<dbReference type="InterPro" id="IPR011711">
    <property type="entry name" value="GntR_C"/>
</dbReference>
<gene>
    <name evidence="5" type="ORF">DNK49_16955</name>
</gene>
<dbReference type="InterPro" id="IPR000524">
    <property type="entry name" value="Tscrpt_reg_HTH_GntR"/>
</dbReference>
<reference evidence="5 6" key="1">
    <citation type="submission" date="2018-06" db="EMBL/GenBank/DDBJ databases">
        <title>Azoarcus communis strain SWub3 genome.</title>
        <authorList>
            <person name="Zorraquino Salvo V."/>
            <person name="Toubiana D."/>
            <person name="Blumwald E."/>
        </authorList>
    </citation>
    <scope>NUCLEOTIDE SEQUENCE [LARGE SCALE GENOMIC DNA]</scope>
    <source>
        <strain evidence="5 6">SWub3</strain>
    </source>
</reference>
<dbReference type="Proteomes" id="UP000248259">
    <property type="component" value="Unassembled WGS sequence"/>
</dbReference>
<comment type="caution">
    <text evidence="5">The sequence shown here is derived from an EMBL/GenBank/DDBJ whole genome shotgun (WGS) entry which is preliminary data.</text>
</comment>
<dbReference type="SMART" id="SM00895">
    <property type="entry name" value="FCD"/>
    <property type="match status" value="1"/>
</dbReference>
<organism evidence="5 6">
    <name type="scientific">Parazoarcus communis SWub3 = DSM 12120</name>
    <dbReference type="NCBI Taxonomy" id="1121029"/>
    <lineage>
        <taxon>Bacteria</taxon>
        <taxon>Pseudomonadati</taxon>
        <taxon>Pseudomonadota</taxon>
        <taxon>Betaproteobacteria</taxon>
        <taxon>Rhodocyclales</taxon>
        <taxon>Zoogloeaceae</taxon>
        <taxon>Parazoarcus</taxon>
    </lineage>
</organism>
<dbReference type="GO" id="GO:0003700">
    <property type="term" value="F:DNA-binding transcription factor activity"/>
    <property type="evidence" value="ECO:0007669"/>
    <property type="project" value="InterPro"/>
</dbReference>
<dbReference type="EMBL" id="QKOE01000014">
    <property type="protein sequence ID" value="PZA15425.1"/>
    <property type="molecule type" value="Genomic_DNA"/>
</dbReference>
<dbReference type="Pfam" id="PF00392">
    <property type="entry name" value="GntR"/>
    <property type="match status" value="1"/>
</dbReference>
<evidence type="ECO:0000256" key="2">
    <source>
        <dbReference type="ARBA" id="ARBA00023125"/>
    </source>
</evidence>
<dbReference type="SUPFAM" id="SSF46785">
    <property type="entry name" value="Winged helix' DNA-binding domain"/>
    <property type="match status" value="1"/>
</dbReference>
<dbReference type="InterPro" id="IPR036390">
    <property type="entry name" value="WH_DNA-bd_sf"/>
</dbReference>
<dbReference type="SMART" id="SM00345">
    <property type="entry name" value="HTH_GNTR"/>
    <property type="match status" value="1"/>
</dbReference>
<dbReference type="CDD" id="cd07377">
    <property type="entry name" value="WHTH_GntR"/>
    <property type="match status" value="1"/>
</dbReference>
<dbReference type="GO" id="GO:0003677">
    <property type="term" value="F:DNA binding"/>
    <property type="evidence" value="ECO:0007669"/>
    <property type="project" value="UniProtKB-KW"/>
</dbReference>
<name>A0A323USG5_9RHOO</name>
<keyword evidence="6" id="KW-1185">Reference proteome</keyword>
<dbReference type="Gene3D" id="1.10.10.10">
    <property type="entry name" value="Winged helix-like DNA-binding domain superfamily/Winged helix DNA-binding domain"/>
    <property type="match status" value="1"/>
</dbReference>
<keyword evidence="1" id="KW-0805">Transcription regulation</keyword>
<proteinExistence type="predicted"/>
<evidence type="ECO:0000313" key="6">
    <source>
        <dbReference type="Proteomes" id="UP000248259"/>
    </source>
</evidence>
<dbReference type="InterPro" id="IPR008920">
    <property type="entry name" value="TF_FadR/GntR_C"/>
</dbReference>
<dbReference type="AlphaFoldDB" id="A0A323USG5"/>
<accession>A0A323USG5</accession>
<dbReference type="PROSITE" id="PS50949">
    <property type="entry name" value="HTH_GNTR"/>
    <property type="match status" value="1"/>
</dbReference>
<evidence type="ECO:0000256" key="3">
    <source>
        <dbReference type="ARBA" id="ARBA00023163"/>
    </source>
</evidence>
<keyword evidence="3" id="KW-0804">Transcription</keyword>
<dbReference type="Pfam" id="PF07729">
    <property type="entry name" value="FCD"/>
    <property type="match status" value="1"/>
</dbReference>
<dbReference type="SUPFAM" id="SSF48008">
    <property type="entry name" value="GntR ligand-binding domain-like"/>
    <property type="match status" value="1"/>
</dbReference>
<feature type="domain" description="HTH gntR-type" evidence="4">
    <location>
        <begin position="35"/>
        <end position="102"/>
    </location>
</feature>
<evidence type="ECO:0000259" key="4">
    <source>
        <dbReference type="PROSITE" id="PS50949"/>
    </source>
</evidence>